<accession>A0A4D7CRJ6</accession>
<dbReference type="InterPro" id="IPR027994">
    <property type="entry name" value="WxL_dom"/>
</dbReference>
<dbReference type="EMBL" id="CP039712">
    <property type="protein sequence ID" value="QCI85464.1"/>
    <property type="molecule type" value="Genomic_DNA"/>
</dbReference>
<keyword evidence="2" id="KW-0732">Signal</keyword>
<sequence>MKKISSCLAVIILTVSAFSTTQEGIAEENTEVFPKQSETKSDLTFEAGEGPNKPVDPESPDPTEPVEPKNPPGPGTSGALSIDYGSPLMFGSQHILPTDQTYYAYPDEMEGDSQKPTYVQVTDKRGTLAGWKLFVKQVTPFMTLAHEELVGAELSLTKASIASNVDLKYQPTIVEERVDLVVGEELPVVEAEPGTGLGTWVYRFGSNLSENAEAVQLFVPGKSVKLAKVYKTDLIWSLQDTPQNNRLN</sequence>
<reference evidence="3 4" key="1">
    <citation type="submission" date="2019-04" db="EMBL/GenBank/DDBJ databases">
        <title>Vagococcus sp. nov., isolated from faeces of yaks (Bos grunniens).</title>
        <authorList>
            <person name="Ge Y."/>
        </authorList>
    </citation>
    <scope>NUCLEOTIDE SEQUENCE [LARGE SCALE GENOMIC DNA]</scope>
    <source>
        <strain evidence="3 4">MN-17</strain>
    </source>
</reference>
<feature type="chain" id="PRO_5043444945" evidence="2">
    <location>
        <begin position="20"/>
        <end position="248"/>
    </location>
</feature>
<evidence type="ECO:0000256" key="1">
    <source>
        <dbReference type="SAM" id="MobiDB-lite"/>
    </source>
</evidence>
<dbReference type="AlphaFoldDB" id="A0A4D7CRJ6"/>
<dbReference type="Proteomes" id="UP000298615">
    <property type="component" value="Chromosome"/>
</dbReference>
<evidence type="ECO:0000313" key="3">
    <source>
        <dbReference type="EMBL" id="QCI85464.1"/>
    </source>
</evidence>
<evidence type="ECO:0000256" key="2">
    <source>
        <dbReference type="SAM" id="SignalP"/>
    </source>
</evidence>
<dbReference type="RefSeq" id="WP_136952325.1">
    <property type="nucleotide sequence ID" value="NZ_CP039712.1"/>
</dbReference>
<gene>
    <name evidence="3" type="ORF">FA707_00110</name>
</gene>
<evidence type="ECO:0000313" key="4">
    <source>
        <dbReference type="Proteomes" id="UP000298615"/>
    </source>
</evidence>
<keyword evidence="4" id="KW-1185">Reference proteome</keyword>
<dbReference type="OrthoDB" id="2339326at2"/>
<dbReference type="KEGG" id="vao:FA707_00110"/>
<feature type="region of interest" description="Disordered" evidence="1">
    <location>
        <begin position="29"/>
        <end position="82"/>
    </location>
</feature>
<proteinExistence type="predicted"/>
<protein>
    <submittedName>
        <fullName evidence="3">WxL domain-containing protein</fullName>
    </submittedName>
</protein>
<dbReference type="Pfam" id="PF13731">
    <property type="entry name" value="WxL"/>
    <property type="match status" value="1"/>
</dbReference>
<feature type="compositionally biased region" description="Pro residues" evidence="1">
    <location>
        <begin position="60"/>
        <end position="74"/>
    </location>
</feature>
<name>A0A4D7CRJ6_9ENTE</name>
<feature type="signal peptide" evidence="2">
    <location>
        <begin position="1"/>
        <end position="19"/>
    </location>
</feature>
<organism evidence="3 4">
    <name type="scientific">Vagococcus zengguangii</name>
    <dbReference type="NCBI Taxonomy" id="2571750"/>
    <lineage>
        <taxon>Bacteria</taxon>
        <taxon>Bacillati</taxon>
        <taxon>Bacillota</taxon>
        <taxon>Bacilli</taxon>
        <taxon>Lactobacillales</taxon>
        <taxon>Enterococcaceae</taxon>
        <taxon>Vagococcus</taxon>
    </lineage>
</organism>